<dbReference type="EMBL" id="VSSQ01133560">
    <property type="protein sequence ID" value="MPN59482.1"/>
    <property type="molecule type" value="Genomic_DNA"/>
</dbReference>
<accession>A0A645J8M8</accession>
<proteinExistence type="predicted"/>
<evidence type="ECO:0000313" key="1">
    <source>
        <dbReference type="EMBL" id="MPN59482.1"/>
    </source>
</evidence>
<name>A0A645J8M8_9ZZZZ</name>
<organism evidence="1">
    <name type="scientific">bioreactor metagenome</name>
    <dbReference type="NCBI Taxonomy" id="1076179"/>
    <lineage>
        <taxon>unclassified sequences</taxon>
        <taxon>metagenomes</taxon>
        <taxon>ecological metagenomes</taxon>
    </lineage>
</organism>
<gene>
    <name evidence="1" type="ORF">SDC9_207203</name>
</gene>
<comment type="caution">
    <text evidence="1">The sequence shown here is derived from an EMBL/GenBank/DDBJ whole genome shotgun (WGS) entry which is preliminary data.</text>
</comment>
<sequence length="53" mass="6509">MYLQLQIHEIRHVFLQVVMVDLHHLFQRLAILVFDDQRPLPVDLGHFLQLWYI</sequence>
<reference evidence="1" key="1">
    <citation type="submission" date="2019-08" db="EMBL/GenBank/DDBJ databases">
        <authorList>
            <person name="Kucharzyk K."/>
            <person name="Murdoch R.W."/>
            <person name="Higgins S."/>
            <person name="Loffler F."/>
        </authorList>
    </citation>
    <scope>NUCLEOTIDE SEQUENCE</scope>
</reference>
<protein>
    <submittedName>
        <fullName evidence="1">Uncharacterized protein</fullName>
    </submittedName>
</protein>
<dbReference type="AlphaFoldDB" id="A0A645J8M8"/>